<dbReference type="InterPro" id="IPR003029">
    <property type="entry name" value="S1_domain"/>
</dbReference>
<dbReference type="InterPro" id="IPR023474">
    <property type="entry name" value="Rrp4"/>
</dbReference>
<dbReference type="InterPro" id="IPR026699">
    <property type="entry name" value="Exosome_RNA_bind1/RRP40/RRP4"/>
</dbReference>
<evidence type="ECO:0000256" key="3">
    <source>
        <dbReference type="ARBA" id="ARBA00022835"/>
    </source>
</evidence>
<reference evidence="8" key="1">
    <citation type="submission" date="2021-05" db="EMBL/GenBank/DDBJ databases">
        <title>Genomic insights into ecological role and evolution of a novel Thermoplasmata order Candidatus Sysuiplasmatales.</title>
        <authorList>
            <person name="Yuan Y."/>
        </authorList>
    </citation>
    <scope>NUCLEOTIDE SEQUENCE</scope>
    <source>
        <strain evidence="8">TUT19-bin139</strain>
        <strain evidence="7">YP2-bin.285</strain>
    </source>
</reference>
<dbReference type="GO" id="GO:0008143">
    <property type="term" value="F:poly(A) binding"/>
    <property type="evidence" value="ECO:0007669"/>
    <property type="project" value="InterPro"/>
</dbReference>
<organism evidence="8 9">
    <name type="scientific">Candidatus Sysuiplasma superficiale</name>
    <dbReference type="NCBI Taxonomy" id="2823368"/>
    <lineage>
        <taxon>Archaea</taxon>
        <taxon>Methanobacteriati</taxon>
        <taxon>Thermoplasmatota</taxon>
        <taxon>Thermoplasmata</taxon>
        <taxon>Candidatus Sysuiplasmatales</taxon>
        <taxon>Candidatus Sysuiplasmataceae</taxon>
        <taxon>Candidatus Sysuiplasma</taxon>
    </lineage>
</organism>
<dbReference type="AlphaFoldDB" id="A0A8J8CIB2"/>
<comment type="caution">
    <text evidence="8">The sequence shown here is derived from an EMBL/GenBank/DDBJ whole genome shotgun (WGS) entry which is preliminary data.</text>
</comment>
<evidence type="ECO:0000256" key="4">
    <source>
        <dbReference type="ARBA" id="ARBA00022884"/>
    </source>
</evidence>
<evidence type="ECO:0000259" key="6">
    <source>
        <dbReference type="PROSITE" id="PS50126"/>
    </source>
</evidence>
<evidence type="ECO:0000313" key="7">
    <source>
        <dbReference type="EMBL" id="MBX8631234.1"/>
    </source>
</evidence>
<evidence type="ECO:0000256" key="5">
    <source>
        <dbReference type="HAMAP-Rule" id="MF_00623"/>
    </source>
</evidence>
<feature type="domain" description="S1 motif" evidence="6">
    <location>
        <begin position="65"/>
        <end position="134"/>
    </location>
</feature>
<dbReference type="SUPFAM" id="SSF110324">
    <property type="entry name" value="Ribosomal L27 protein-like"/>
    <property type="match status" value="1"/>
</dbReference>
<dbReference type="SMART" id="SM00322">
    <property type="entry name" value="KH"/>
    <property type="match status" value="1"/>
</dbReference>
<dbReference type="InterPro" id="IPR048565">
    <property type="entry name" value="S1_RRP4"/>
</dbReference>
<dbReference type="PROSITE" id="PS50126">
    <property type="entry name" value="S1"/>
    <property type="match status" value="1"/>
</dbReference>
<dbReference type="InterPro" id="IPR004088">
    <property type="entry name" value="KH_dom_type_1"/>
</dbReference>
<dbReference type="GO" id="GO:0071051">
    <property type="term" value="P:poly(A)-dependent snoRNA 3'-end processing"/>
    <property type="evidence" value="ECO:0007669"/>
    <property type="project" value="TreeGrafter"/>
</dbReference>
<keyword evidence="4 5" id="KW-0694">RNA-binding</keyword>
<keyword evidence="3 5" id="KW-0271">Exosome</keyword>
<dbReference type="InterPro" id="IPR004087">
    <property type="entry name" value="KH_dom"/>
</dbReference>
<sequence length="227" mass="25081">MAESGSAVREIVVPGEPVSCDGRKAGFGMYRRQSGFFSSTLGIRTTRGGFVDILPLGGKYIPFRGDEVIGTVSEINASSWLLDINSPYPALLHASESPWKVDFNATGRYLTIGDNVIAEILSVDDSKHVQVTMRNQRLRKLNGGHVVDIPFGKVARVIGKNNSMIDMLRSVSGCRIIVGKNGRIWIDGEIERVLTVAKAIRMIDRESQTFGLTNRVREFLERNLDGR</sequence>
<evidence type="ECO:0000256" key="1">
    <source>
        <dbReference type="ARBA" id="ARBA00009155"/>
    </source>
</evidence>
<dbReference type="EMBL" id="JAHEAC010000103">
    <property type="protein sequence ID" value="MBX8644798.1"/>
    <property type="molecule type" value="Genomic_DNA"/>
</dbReference>
<keyword evidence="2 5" id="KW-0963">Cytoplasm</keyword>
<dbReference type="CDD" id="cd05789">
    <property type="entry name" value="S1_Rrp4"/>
    <property type="match status" value="1"/>
</dbReference>
<dbReference type="Gene3D" id="3.30.1370.10">
    <property type="entry name" value="K Homology domain, type 1"/>
    <property type="match status" value="1"/>
</dbReference>
<comment type="subcellular location">
    <subcellularLocation>
        <location evidence="5">Cytoplasm</location>
    </subcellularLocation>
</comment>
<dbReference type="SMART" id="SM00316">
    <property type="entry name" value="S1"/>
    <property type="match status" value="1"/>
</dbReference>
<evidence type="ECO:0000256" key="2">
    <source>
        <dbReference type="ARBA" id="ARBA00022490"/>
    </source>
</evidence>
<dbReference type="SUPFAM" id="SSF50249">
    <property type="entry name" value="Nucleic acid-binding proteins"/>
    <property type="match status" value="1"/>
</dbReference>
<dbReference type="GO" id="GO:0000467">
    <property type="term" value="P:exonucleolytic trimming to generate mature 3'-end of 5.8S rRNA from tricistronic rRNA transcript (SSU-rRNA, 5.8S rRNA, LSU-rRNA)"/>
    <property type="evidence" value="ECO:0007669"/>
    <property type="project" value="TreeGrafter"/>
</dbReference>
<comment type="subunit">
    <text evidence="5">Component of the archaeal exosome complex. Forms a trimer of Rrp4 and/or Csl4 subunits. The trimer associates with an hexameric ring-like arrangement composed of 3 Rrp41-Rrp42 heterodimers.</text>
</comment>
<protein>
    <recommendedName>
        <fullName evidence="5">Exosome complex component Rrp4</fullName>
    </recommendedName>
</protein>
<evidence type="ECO:0000313" key="9">
    <source>
        <dbReference type="Proteomes" id="UP000750197"/>
    </source>
</evidence>
<gene>
    <name evidence="5" type="primary">rrp4</name>
    <name evidence="7" type="ORF">J9259_01735</name>
    <name evidence="8" type="ORF">KIY12_08790</name>
</gene>
<dbReference type="NCBIfam" id="NF003181">
    <property type="entry name" value="PRK04163.1-1"/>
    <property type="match status" value="1"/>
</dbReference>
<dbReference type="Gene3D" id="2.40.50.140">
    <property type="entry name" value="Nucleic acid-binding proteins"/>
    <property type="match status" value="1"/>
</dbReference>
<accession>A0A8J8CIB2</accession>
<dbReference type="Proteomes" id="UP000750197">
    <property type="component" value="Unassembled WGS sequence"/>
</dbReference>
<dbReference type="Proteomes" id="UP000716004">
    <property type="component" value="Unassembled WGS sequence"/>
</dbReference>
<dbReference type="InterPro" id="IPR036612">
    <property type="entry name" value="KH_dom_type_1_sf"/>
</dbReference>
<evidence type="ECO:0000313" key="8">
    <source>
        <dbReference type="EMBL" id="MBX8644798.1"/>
    </source>
</evidence>
<name>A0A8J8CIB2_9ARCH</name>
<dbReference type="GO" id="GO:0000178">
    <property type="term" value="C:exosome (RNase complex)"/>
    <property type="evidence" value="ECO:0007669"/>
    <property type="project" value="UniProtKB-KW"/>
</dbReference>
<dbReference type="CDD" id="cd22524">
    <property type="entry name" value="KH-I_Rrp4_prokar"/>
    <property type="match status" value="1"/>
</dbReference>
<dbReference type="GO" id="GO:0071034">
    <property type="term" value="P:CUT catabolic process"/>
    <property type="evidence" value="ECO:0007669"/>
    <property type="project" value="TreeGrafter"/>
</dbReference>
<dbReference type="InterPro" id="IPR012340">
    <property type="entry name" value="NA-bd_OB-fold"/>
</dbReference>
<dbReference type="EMBL" id="JAGVSJ010000002">
    <property type="protein sequence ID" value="MBX8631234.1"/>
    <property type="molecule type" value="Genomic_DNA"/>
</dbReference>
<dbReference type="GO" id="GO:0034475">
    <property type="term" value="P:U4 snRNA 3'-end processing"/>
    <property type="evidence" value="ECO:0007669"/>
    <property type="project" value="TreeGrafter"/>
</dbReference>
<dbReference type="SUPFAM" id="SSF54791">
    <property type="entry name" value="Eukaryotic type KH-domain (KH-domain type I)"/>
    <property type="match status" value="1"/>
</dbReference>
<dbReference type="Gene3D" id="2.40.50.100">
    <property type="match status" value="1"/>
</dbReference>
<dbReference type="PANTHER" id="PTHR21321:SF4">
    <property type="entry name" value="EXOSOME COMPLEX COMPONENT RRP4"/>
    <property type="match status" value="1"/>
</dbReference>
<dbReference type="PROSITE" id="PS50084">
    <property type="entry name" value="KH_TYPE_1"/>
    <property type="match status" value="1"/>
</dbReference>
<comment type="function">
    <text evidence="5">Non-catalytic component of the exosome, which is a complex involved in RNA degradation. Increases the RNA binding and the efficiency of RNA degradation. Confers strong poly(A) specificity to the exosome.</text>
</comment>
<proteinExistence type="inferred from homology"/>
<dbReference type="GO" id="GO:0005737">
    <property type="term" value="C:cytoplasm"/>
    <property type="evidence" value="ECO:0007669"/>
    <property type="project" value="UniProtKB-SubCell"/>
</dbReference>
<dbReference type="Pfam" id="PF15985">
    <property type="entry name" value="KH_6"/>
    <property type="match status" value="1"/>
</dbReference>
<comment type="similarity">
    <text evidence="1 5">Belongs to the RRP4 family.</text>
</comment>
<dbReference type="PANTHER" id="PTHR21321">
    <property type="entry name" value="PNAS-3 RELATED"/>
    <property type="match status" value="1"/>
</dbReference>
<dbReference type="HAMAP" id="MF_00623">
    <property type="entry name" value="Exosome_Rrp4"/>
    <property type="match status" value="1"/>
</dbReference>